<accession>A0A165FAA2</accession>
<organism evidence="2 3">
    <name type="scientific">Exidia glandulosa HHB12029</name>
    <dbReference type="NCBI Taxonomy" id="1314781"/>
    <lineage>
        <taxon>Eukaryota</taxon>
        <taxon>Fungi</taxon>
        <taxon>Dikarya</taxon>
        <taxon>Basidiomycota</taxon>
        <taxon>Agaricomycotina</taxon>
        <taxon>Agaricomycetes</taxon>
        <taxon>Auriculariales</taxon>
        <taxon>Exidiaceae</taxon>
        <taxon>Exidia</taxon>
    </lineage>
</organism>
<feature type="compositionally biased region" description="Polar residues" evidence="1">
    <location>
        <begin position="648"/>
        <end position="658"/>
    </location>
</feature>
<dbReference type="STRING" id="1314781.A0A165FAA2"/>
<proteinExistence type="predicted"/>
<feature type="compositionally biased region" description="Pro residues" evidence="1">
    <location>
        <begin position="81"/>
        <end position="93"/>
    </location>
</feature>
<dbReference type="Proteomes" id="UP000077266">
    <property type="component" value="Unassembled WGS sequence"/>
</dbReference>
<feature type="compositionally biased region" description="Low complexity" evidence="1">
    <location>
        <begin position="142"/>
        <end position="153"/>
    </location>
</feature>
<dbReference type="OrthoDB" id="2122982at2759"/>
<feature type="region of interest" description="Disordered" evidence="1">
    <location>
        <begin position="69"/>
        <end position="155"/>
    </location>
</feature>
<evidence type="ECO:0000313" key="2">
    <source>
        <dbReference type="EMBL" id="KZV88668.1"/>
    </source>
</evidence>
<dbReference type="InParanoid" id="A0A165FAA2"/>
<keyword evidence="3" id="KW-1185">Reference proteome</keyword>
<dbReference type="EMBL" id="KV426094">
    <property type="protein sequence ID" value="KZV88668.1"/>
    <property type="molecule type" value="Genomic_DNA"/>
</dbReference>
<evidence type="ECO:0000256" key="1">
    <source>
        <dbReference type="SAM" id="MobiDB-lite"/>
    </source>
</evidence>
<dbReference type="AlphaFoldDB" id="A0A165FAA2"/>
<evidence type="ECO:0000313" key="3">
    <source>
        <dbReference type="Proteomes" id="UP000077266"/>
    </source>
</evidence>
<sequence>MSTLALRWKRFKQRLQRCLLCQPSRADVVEAISLPSVALPALHQPPSSAAAPALPDDEEPIAFVPTSAVPATSPISSEPSHSPPLPPTEPHPPVGSTCTSDSPQPVGCDVSSELPPLSDDINQTTATASGVDLPRPTSLNEPTSVGPSSPSPTSRDHALAAIEAARQYASTLPTIKLQVDQFKPWGKAVMDALDLVQGLHPVVQGLAHVFKIALQFEMRRQDNDRRVLVVKISMIEMVDGGRLNTRLQVIVDQASRNIRECSEACEAYVGLKYFAKFLDGARWEATFADYMAHFAQRREELTFALAIRNAKAIDRVGDAVVASGEVLSHSLQMLHLLRQVHSPEERQLIRFVDERGGSQRFIQSEAAFAELQAKAEELSGSRKRADDQTTQERTAALLLDVRAAVKTDISELLRAHHDEFVRSLRNIDAAIQRELPPSYTHSLTSSADALEPETLHSSENHSVPSEKITPIPTTSTPASAEVSPAVSSGVDVRARLTPWVEQGVAISRSLQSKVPDVVSSTSPLSEYRSLAQLEKLYASISIDLSDNDIHDRLPHFPSLPSAPTLRLRVPSIALPQFNNVGIAASSAFYATVDAAKHASAGLSTPEPPFVRQRANSMPGAWSTQVEEDDCSGRRYPVQSEPRDDDSSGDATANSSLGRSYTRHGMPGKF</sequence>
<feature type="region of interest" description="Disordered" evidence="1">
    <location>
        <begin position="440"/>
        <end position="487"/>
    </location>
</feature>
<feature type="region of interest" description="Disordered" evidence="1">
    <location>
        <begin position="600"/>
        <end position="669"/>
    </location>
</feature>
<feature type="compositionally biased region" description="Low complexity" evidence="1">
    <location>
        <begin position="468"/>
        <end position="487"/>
    </location>
</feature>
<name>A0A165FAA2_EXIGL</name>
<reference evidence="2 3" key="1">
    <citation type="journal article" date="2016" name="Mol. Biol. Evol.">
        <title>Comparative Genomics of Early-Diverging Mushroom-Forming Fungi Provides Insights into the Origins of Lignocellulose Decay Capabilities.</title>
        <authorList>
            <person name="Nagy L.G."/>
            <person name="Riley R."/>
            <person name="Tritt A."/>
            <person name="Adam C."/>
            <person name="Daum C."/>
            <person name="Floudas D."/>
            <person name="Sun H."/>
            <person name="Yadav J.S."/>
            <person name="Pangilinan J."/>
            <person name="Larsson K.H."/>
            <person name="Matsuura K."/>
            <person name="Barry K."/>
            <person name="Labutti K."/>
            <person name="Kuo R."/>
            <person name="Ohm R.A."/>
            <person name="Bhattacharya S.S."/>
            <person name="Shirouzu T."/>
            <person name="Yoshinaga Y."/>
            <person name="Martin F.M."/>
            <person name="Grigoriev I.V."/>
            <person name="Hibbett D.S."/>
        </authorList>
    </citation>
    <scope>NUCLEOTIDE SEQUENCE [LARGE SCALE GENOMIC DNA]</scope>
    <source>
        <strain evidence="2 3">HHB12029</strain>
    </source>
</reference>
<gene>
    <name evidence="2" type="ORF">EXIGLDRAFT_696533</name>
</gene>
<protein>
    <submittedName>
        <fullName evidence="2">Uncharacterized protein</fullName>
    </submittedName>
</protein>